<evidence type="ECO:0008006" key="6">
    <source>
        <dbReference type="Google" id="ProtNLM"/>
    </source>
</evidence>
<dbReference type="EMBL" id="BMLS01000004">
    <property type="protein sequence ID" value="GGO71658.1"/>
    <property type="molecule type" value="Genomic_DNA"/>
</dbReference>
<name>A0A918DK67_9ALTE</name>
<dbReference type="Proteomes" id="UP000606935">
    <property type="component" value="Unassembled WGS sequence"/>
</dbReference>
<feature type="coiled-coil region" evidence="3">
    <location>
        <begin position="178"/>
        <end position="205"/>
    </location>
</feature>
<dbReference type="InterPro" id="IPR050465">
    <property type="entry name" value="UPF0194_transport"/>
</dbReference>
<comment type="caution">
    <text evidence="4">The sequence shown here is derived from an EMBL/GenBank/DDBJ whole genome shotgun (WGS) entry which is preliminary data.</text>
</comment>
<organism evidence="4 5">
    <name type="scientific">Bowmanella pacifica</name>
    <dbReference type="NCBI Taxonomy" id="502051"/>
    <lineage>
        <taxon>Bacteria</taxon>
        <taxon>Pseudomonadati</taxon>
        <taxon>Pseudomonadota</taxon>
        <taxon>Gammaproteobacteria</taxon>
        <taxon>Alteromonadales</taxon>
        <taxon>Alteromonadaceae</taxon>
        <taxon>Bowmanella</taxon>
    </lineage>
</organism>
<evidence type="ECO:0000256" key="2">
    <source>
        <dbReference type="ARBA" id="ARBA00023054"/>
    </source>
</evidence>
<dbReference type="PANTHER" id="PTHR32347">
    <property type="entry name" value="EFFLUX SYSTEM COMPONENT YKNX-RELATED"/>
    <property type="match status" value="1"/>
</dbReference>
<sequence length="382" mass="42665">MNRILLITLFSLLAACSPESSYQVKRESLTSHVEASGELKPLQSSTLAPPAVARMWQFQIKQMATENSKVKEGELVLAFDDKQVRDRMLDKQAELATAKKELENQSLKQEADEEELKLALAEMQMNFDKAKRRADIVDNSRSELERQKSVLDFKIAQIDLHLANEKLKHHQASKKRNIKLASAKVERLQGDVRELKQSIAKLQVHAPFDGIVLYKADWNGEKPVVGESVNFGQAVMEIAKPDQLQIVAQIREADSGQVKAGQKVDILLSGSQDIALSGTVASLGQVFRNMSRQDKRRIIDAAIVLVHIDLNTMRPGMTARVKIQVQQFDQALTLPQHLVKTDGQRHWVRLTDGSERDVKLSSLTQGRAVVQSGLDEGESVLP</sequence>
<reference evidence="4" key="2">
    <citation type="submission" date="2020-09" db="EMBL/GenBank/DDBJ databases">
        <authorList>
            <person name="Sun Q."/>
            <person name="Zhou Y."/>
        </authorList>
    </citation>
    <scope>NUCLEOTIDE SEQUENCE</scope>
    <source>
        <strain evidence="4">CGMCC 1.7086</strain>
    </source>
</reference>
<keyword evidence="5" id="KW-1185">Reference proteome</keyword>
<dbReference type="Gene3D" id="2.40.30.170">
    <property type="match status" value="1"/>
</dbReference>
<gene>
    <name evidence="4" type="ORF">GCM10010982_27960</name>
</gene>
<dbReference type="RefSeq" id="WP_188696382.1">
    <property type="nucleotide sequence ID" value="NZ_BMLS01000004.1"/>
</dbReference>
<feature type="coiled-coil region" evidence="3">
    <location>
        <begin position="85"/>
        <end position="147"/>
    </location>
</feature>
<dbReference type="GO" id="GO:0030313">
    <property type="term" value="C:cell envelope"/>
    <property type="evidence" value="ECO:0007669"/>
    <property type="project" value="UniProtKB-SubCell"/>
</dbReference>
<dbReference type="AlphaFoldDB" id="A0A918DK67"/>
<proteinExistence type="predicted"/>
<protein>
    <recommendedName>
        <fullName evidence="6">RND efflux pump membrane fusion protein barrel-sandwich domain-containing protein</fullName>
    </recommendedName>
</protein>
<dbReference type="PROSITE" id="PS51257">
    <property type="entry name" value="PROKAR_LIPOPROTEIN"/>
    <property type="match status" value="1"/>
</dbReference>
<dbReference type="PANTHER" id="PTHR32347:SF23">
    <property type="entry name" value="BLL5650 PROTEIN"/>
    <property type="match status" value="1"/>
</dbReference>
<evidence type="ECO:0000313" key="4">
    <source>
        <dbReference type="EMBL" id="GGO71658.1"/>
    </source>
</evidence>
<evidence type="ECO:0000313" key="5">
    <source>
        <dbReference type="Proteomes" id="UP000606935"/>
    </source>
</evidence>
<evidence type="ECO:0000256" key="1">
    <source>
        <dbReference type="ARBA" id="ARBA00004196"/>
    </source>
</evidence>
<evidence type="ECO:0000256" key="3">
    <source>
        <dbReference type="SAM" id="Coils"/>
    </source>
</evidence>
<keyword evidence="2 3" id="KW-0175">Coiled coil</keyword>
<comment type="subcellular location">
    <subcellularLocation>
        <location evidence="1">Cell envelope</location>
    </subcellularLocation>
</comment>
<reference evidence="4" key="1">
    <citation type="journal article" date="2014" name="Int. J. Syst. Evol. Microbiol.">
        <title>Complete genome sequence of Corynebacterium casei LMG S-19264T (=DSM 44701T), isolated from a smear-ripened cheese.</title>
        <authorList>
            <consortium name="US DOE Joint Genome Institute (JGI-PGF)"/>
            <person name="Walter F."/>
            <person name="Albersmeier A."/>
            <person name="Kalinowski J."/>
            <person name="Ruckert C."/>
        </authorList>
    </citation>
    <scope>NUCLEOTIDE SEQUENCE</scope>
    <source>
        <strain evidence="4">CGMCC 1.7086</strain>
    </source>
</reference>
<accession>A0A918DK67</accession>